<evidence type="ECO:0000256" key="3">
    <source>
        <dbReference type="RuleBase" id="RU361155"/>
    </source>
</evidence>
<protein>
    <recommendedName>
        <fullName evidence="3">Sulfotransferase</fullName>
        <ecNumber evidence="3">2.8.2.-</ecNumber>
    </recommendedName>
</protein>
<name>A0A0D2SIE7_GOSRA</name>
<reference evidence="5 6" key="1">
    <citation type="journal article" date="2012" name="Nature">
        <title>Repeated polyploidization of Gossypium genomes and the evolution of spinnable cotton fibres.</title>
        <authorList>
            <person name="Paterson A.H."/>
            <person name="Wendel J.F."/>
            <person name="Gundlach H."/>
            <person name="Guo H."/>
            <person name="Jenkins J."/>
            <person name="Jin D."/>
            <person name="Llewellyn D."/>
            <person name="Showmaker K.C."/>
            <person name="Shu S."/>
            <person name="Udall J."/>
            <person name="Yoo M.J."/>
            <person name="Byers R."/>
            <person name="Chen W."/>
            <person name="Doron-Faigenboim A."/>
            <person name="Duke M.V."/>
            <person name="Gong L."/>
            <person name="Grimwood J."/>
            <person name="Grover C."/>
            <person name="Grupp K."/>
            <person name="Hu G."/>
            <person name="Lee T.H."/>
            <person name="Li J."/>
            <person name="Lin L."/>
            <person name="Liu T."/>
            <person name="Marler B.S."/>
            <person name="Page J.T."/>
            <person name="Roberts A.W."/>
            <person name="Romanel E."/>
            <person name="Sanders W.S."/>
            <person name="Szadkowski E."/>
            <person name="Tan X."/>
            <person name="Tang H."/>
            <person name="Xu C."/>
            <person name="Wang J."/>
            <person name="Wang Z."/>
            <person name="Zhang D."/>
            <person name="Zhang L."/>
            <person name="Ashrafi H."/>
            <person name="Bedon F."/>
            <person name="Bowers J.E."/>
            <person name="Brubaker C.L."/>
            <person name="Chee P.W."/>
            <person name="Das S."/>
            <person name="Gingle A.R."/>
            <person name="Haigler C.H."/>
            <person name="Harker D."/>
            <person name="Hoffmann L.V."/>
            <person name="Hovav R."/>
            <person name="Jones D.C."/>
            <person name="Lemke C."/>
            <person name="Mansoor S."/>
            <person name="ur Rahman M."/>
            <person name="Rainville L.N."/>
            <person name="Rambani A."/>
            <person name="Reddy U.K."/>
            <person name="Rong J.K."/>
            <person name="Saranga Y."/>
            <person name="Scheffler B.E."/>
            <person name="Scheffler J.A."/>
            <person name="Stelly D.M."/>
            <person name="Triplett B.A."/>
            <person name="Van Deynze A."/>
            <person name="Vaslin M.F."/>
            <person name="Waghmare V.N."/>
            <person name="Walford S.A."/>
            <person name="Wright R.J."/>
            <person name="Zaki E.A."/>
            <person name="Zhang T."/>
            <person name="Dennis E.S."/>
            <person name="Mayer K.F."/>
            <person name="Peterson D.G."/>
            <person name="Rokhsar D.S."/>
            <person name="Wang X."/>
            <person name="Schmutz J."/>
        </authorList>
    </citation>
    <scope>NUCLEOTIDE SEQUENCE [LARGE SCALE GENOMIC DNA]</scope>
</reference>
<dbReference type="EC" id="2.8.2.-" evidence="3"/>
<dbReference type="Proteomes" id="UP000032304">
    <property type="component" value="Chromosome 9"/>
</dbReference>
<keyword evidence="6" id="KW-1185">Reference proteome</keyword>
<dbReference type="SUPFAM" id="SSF52540">
    <property type="entry name" value="P-loop containing nucleoside triphosphate hydrolases"/>
    <property type="match status" value="1"/>
</dbReference>
<dbReference type="AlphaFoldDB" id="A0A0D2SIE7"/>
<evidence type="ECO:0000256" key="1">
    <source>
        <dbReference type="ARBA" id="ARBA00005771"/>
    </source>
</evidence>
<evidence type="ECO:0000256" key="2">
    <source>
        <dbReference type="ARBA" id="ARBA00022679"/>
    </source>
</evidence>
<dbReference type="Gramene" id="KJB62903">
    <property type="protein sequence ID" value="KJB62903"/>
    <property type="gene ID" value="B456_009G443000"/>
</dbReference>
<dbReference type="OMA" id="MEPAIET"/>
<organism evidence="5 6">
    <name type="scientific">Gossypium raimondii</name>
    <name type="common">Peruvian cotton</name>
    <name type="synonym">Gossypium klotzschianum subsp. raimondii</name>
    <dbReference type="NCBI Taxonomy" id="29730"/>
    <lineage>
        <taxon>Eukaryota</taxon>
        <taxon>Viridiplantae</taxon>
        <taxon>Streptophyta</taxon>
        <taxon>Embryophyta</taxon>
        <taxon>Tracheophyta</taxon>
        <taxon>Spermatophyta</taxon>
        <taxon>Magnoliopsida</taxon>
        <taxon>eudicotyledons</taxon>
        <taxon>Gunneridae</taxon>
        <taxon>Pentapetalae</taxon>
        <taxon>rosids</taxon>
        <taxon>malvids</taxon>
        <taxon>Malvales</taxon>
        <taxon>Malvaceae</taxon>
        <taxon>Malvoideae</taxon>
        <taxon>Gossypium</taxon>
    </lineage>
</organism>
<keyword evidence="2 3" id="KW-0808">Transferase</keyword>
<gene>
    <name evidence="5" type="ORF">B456_009G443000</name>
</gene>
<dbReference type="Pfam" id="PF00685">
    <property type="entry name" value="Sulfotransfer_1"/>
    <property type="match status" value="1"/>
</dbReference>
<dbReference type="PANTHER" id="PTHR11783">
    <property type="entry name" value="SULFOTRANSFERASE SULT"/>
    <property type="match status" value="1"/>
</dbReference>
<evidence type="ECO:0000313" key="6">
    <source>
        <dbReference type="Proteomes" id="UP000032304"/>
    </source>
</evidence>
<feature type="domain" description="Sulfotransferase" evidence="4">
    <location>
        <begin position="63"/>
        <end position="312"/>
    </location>
</feature>
<evidence type="ECO:0000313" key="5">
    <source>
        <dbReference type="EMBL" id="KJB62903.1"/>
    </source>
</evidence>
<accession>A0A0D2SIE7</accession>
<dbReference type="EMBL" id="CM001748">
    <property type="protein sequence ID" value="KJB62903.1"/>
    <property type="molecule type" value="Genomic_DNA"/>
</dbReference>
<dbReference type="InterPro" id="IPR000863">
    <property type="entry name" value="Sulfotransferase_dom"/>
</dbReference>
<dbReference type="eggNOG" id="KOG1584">
    <property type="taxonomic scope" value="Eukaryota"/>
</dbReference>
<dbReference type="InterPro" id="IPR027417">
    <property type="entry name" value="P-loop_NTPase"/>
</dbReference>
<proteinExistence type="inferred from homology"/>
<dbReference type="Gene3D" id="3.40.50.300">
    <property type="entry name" value="P-loop containing nucleotide triphosphate hydrolases"/>
    <property type="match status" value="1"/>
</dbReference>
<dbReference type="GO" id="GO:0008146">
    <property type="term" value="F:sulfotransferase activity"/>
    <property type="evidence" value="ECO:0007669"/>
    <property type="project" value="InterPro"/>
</dbReference>
<comment type="similarity">
    <text evidence="1 3">Belongs to the sulfotransferase 1 family.</text>
</comment>
<evidence type="ECO:0000259" key="4">
    <source>
        <dbReference type="Pfam" id="PF00685"/>
    </source>
</evidence>
<sequence length="315" mass="36325">MESHLEKQNGDVLQKSFKEMISTLPKENRWGFLEDYYQYQGFWISPSFLQGALSAQQQFQAQPTDVILCSSLRTGTAWLKSLTFATITRTLYNDSPTPLLSKLPHDVVPFMEFKLAQFSTNRHLGIPLLATHLPYSFLPRSIIDSGCKIIYICRDPKDTFVSLYHFIARHCKSQNAQPIQLDEAFELFYEGVSPYGPYWDHVLGYWKASLEHPDKLMFLKYEELVEDTVLYLKKTAEFMGVPENIVQLCSFDNLSGLEVNKTGKHCRGQGNWEMENNIFFRKGKVGDWKNYLTTEMAQRLDQRTLQKLSGSGLSL</sequence>